<dbReference type="AlphaFoldDB" id="A0A6P2ID38"/>
<protein>
    <submittedName>
        <fullName evidence="1">Uncharacterized protein</fullName>
    </submittedName>
</protein>
<evidence type="ECO:0000313" key="1">
    <source>
        <dbReference type="EMBL" id="VWB28583.1"/>
    </source>
</evidence>
<sequence>MPEKSPSELINEFFVNLNNSSNLDMRKALSGDFSGVGGFSPIGQKFVDGDEFLFDVILTSVARLLDAGEFGRELVEFKKSKIAAEISEHYANLENEWIDHKVEVGLIESKEGILECMSIETLEVDASSLFCSVILSVIGVPSKNQTEKNYFYAYLLGIAYEKFSRDLDLDNKYNKVDSKENLIHQYYMSIDVDIEKIDKQFRKYDLYSVDDDCEIFVALPSRIIDKSNNLQFIVEMQKALLQMLVDAKESGYIEDLALLAKSQNPIESDERISILLGTDRTPVPPKIYDIFYDNFPLVVRDVIESRSVSEDELFSSEVIYKFHEIECEDAIWVFSRGNSVEFEEILGDPEVLEDCVVTQMIHLEYVIDDGRVKISHIDHEYLFYGYEEYDQRLRDYNQRAGAKKRIKTFKVDRSRLPLVFEDGTFSLYAVLDAYFKKSCFLKEFLVQGCGRKDVAEMVRQLNGSKSRHS</sequence>
<proteinExistence type="predicted"/>
<accession>A0A6P2ID38</accession>
<dbReference type="Proteomes" id="UP000494170">
    <property type="component" value="Unassembled WGS sequence"/>
</dbReference>
<dbReference type="EMBL" id="CABVPY010000006">
    <property type="protein sequence ID" value="VWB28583.1"/>
    <property type="molecule type" value="Genomic_DNA"/>
</dbReference>
<evidence type="ECO:0000313" key="2">
    <source>
        <dbReference type="Proteomes" id="UP000494170"/>
    </source>
</evidence>
<organism evidence="1 2">
    <name type="scientific">Burkholderia lata (strain ATCC 17760 / DSM 23089 / LMG 22485 / NCIMB 9086 / R18194 / 383)</name>
    <dbReference type="NCBI Taxonomy" id="482957"/>
    <lineage>
        <taxon>Bacteria</taxon>
        <taxon>Pseudomonadati</taxon>
        <taxon>Pseudomonadota</taxon>
        <taxon>Betaproteobacteria</taxon>
        <taxon>Burkholderiales</taxon>
        <taxon>Burkholderiaceae</taxon>
        <taxon>Burkholderia</taxon>
        <taxon>Burkholderia cepacia complex</taxon>
    </lineage>
</organism>
<reference evidence="1 2" key="1">
    <citation type="submission" date="2019-09" db="EMBL/GenBank/DDBJ databases">
        <authorList>
            <person name="Depoorter E."/>
        </authorList>
    </citation>
    <scope>NUCLEOTIDE SEQUENCE [LARGE SCALE GENOMIC DNA]</scope>
    <source>
        <strain evidence="1">LMG 6863</strain>
    </source>
</reference>
<gene>
    <name evidence="1" type="ORF">BLA6863_01204</name>
</gene>
<name>A0A6P2ID38_BURL3</name>